<keyword evidence="2" id="KW-1185">Reference proteome</keyword>
<evidence type="ECO:0000313" key="2">
    <source>
        <dbReference type="Proteomes" id="UP001153678"/>
    </source>
</evidence>
<evidence type="ECO:0000313" key="1">
    <source>
        <dbReference type="EMBL" id="CAI2198184.1"/>
    </source>
</evidence>
<reference evidence="1" key="1">
    <citation type="submission" date="2022-08" db="EMBL/GenBank/DDBJ databases">
        <authorList>
            <person name="Kallberg Y."/>
            <person name="Tangrot J."/>
            <person name="Rosling A."/>
        </authorList>
    </citation>
    <scope>NUCLEOTIDE SEQUENCE</scope>
    <source>
        <strain evidence="1">Wild A</strain>
    </source>
</reference>
<proteinExistence type="predicted"/>
<accession>A0A9W4TAC3</accession>
<dbReference type="OrthoDB" id="2417322at2759"/>
<dbReference type="Proteomes" id="UP001153678">
    <property type="component" value="Unassembled WGS sequence"/>
</dbReference>
<dbReference type="AlphaFoldDB" id="A0A9W4TAC3"/>
<protein>
    <submittedName>
        <fullName evidence="1">515_t:CDS:1</fullName>
    </submittedName>
</protein>
<gene>
    <name evidence="1" type="ORF">FWILDA_LOCUS18446</name>
</gene>
<dbReference type="EMBL" id="CAMKVN010018022">
    <property type="protein sequence ID" value="CAI2198184.1"/>
    <property type="molecule type" value="Genomic_DNA"/>
</dbReference>
<comment type="caution">
    <text evidence="1">The sequence shown here is derived from an EMBL/GenBank/DDBJ whole genome shotgun (WGS) entry which is preliminary data.</text>
</comment>
<feature type="non-terminal residue" evidence="1">
    <location>
        <position position="44"/>
    </location>
</feature>
<organism evidence="1 2">
    <name type="scientific">Funneliformis geosporum</name>
    <dbReference type="NCBI Taxonomy" id="1117311"/>
    <lineage>
        <taxon>Eukaryota</taxon>
        <taxon>Fungi</taxon>
        <taxon>Fungi incertae sedis</taxon>
        <taxon>Mucoromycota</taxon>
        <taxon>Glomeromycotina</taxon>
        <taxon>Glomeromycetes</taxon>
        <taxon>Glomerales</taxon>
        <taxon>Glomeraceae</taxon>
        <taxon>Funneliformis</taxon>
    </lineage>
</organism>
<sequence>KELKIQAQVLRRYLRKGFAKELNINSLGYAEYNAYISHCLSHAF</sequence>
<name>A0A9W4TAC3_9GLOM</name>
<feature type="non-terminal residue" evidence="1">
    <location>
        <position position="1"/>
    </location>
</feature>